<evidence type="ECO:0000256" key="1">
    <source>
        <dbReference type="SAM" id="Phobius"/>
    </source>
</evidence>
<accession>A0ABW9ZEB9</accession>
<protein>
    <submittedName>
        <fullName evidence="2">Inadl protein</fullName>
    </submittedName>
</protein>
<keyword evidence="1" id="KW-0812">Transmembrane</keyword>
<dbReference type="EMBL" id="JAABLP010000001">
    <property type="protein sequence ID" value="NBN62769.1"/>
    <property type="molecule type" value="Genomic_DNA"/>
</dbReference>
<dbReference type="Proteomes" id="UP000541347">
    <property type="component" value="Unassembled WGS sequence"/>
</dbReference>
<proteinExistence type="predicted"/>
<dbReference type="RefSeq" id="WP_161673998.1">
    <property type="nucleotide sequence ID" value="NZ_JAABLP010000001.1"/>
</dbReference>
<keyword evidence="3" id="KW-1185">Reference proteome</keyword>
<feature type="transmembrane region" description="Helical" evidence="1">
    <location>
        <begin position="39"/>
        <end position="59"/>
    </location>
</feature>
<keyword evidence="1" id="KW-1133">Transmembrane helix</keyword>
<comment type="caution">
    <text evidence="2">The sequence shown here is derived from an EMBL/GenBank/DDBJ whole genome shotgun (WGS) entry which is preliminary data.</text>
</comment>
<reference evidence="2 3" key="1">
    <citation type="submission" date="2020-01" db="EMBL/GenBank/DDBJ databases">
        <authorList>
            <person name="Peng S.Y."/>
            <person name="Li J."/>
            <person name="Wang M."/>
            <person name="Wang L."/>
            <person name="Wang C.Q."/>
            <person name="Wang J.R."/>
        </authorList>
    </citation>
    <scope>NUCLEOTIDE SEQUENCE [LARGE SCALE GENOMIC DNA]</scope>
    <source>
        <strain evidence="2 3">XCT-34</strain>
    </source>
</reference>
<evidence type="ECO:0000313" key="2">
    <source>
        <dbReference type="EMBL" id="NBN62769.1"/>
    </source>
</evidence>
<keyword evidence="1" id="KW-0472">Membrane</keyword>
<evidence type="ECO:0000313" key="3">
    <source>
        <dbReference type="Proteomes" id="UP000541347"/>
    </source>
</evidence>
<organism evidence="2 3">
    <name type="scientific">Pannonibacter tanglangensis</name>
    <dbReference type="NCBI Taxonomy" id="2750084"/>
    <lineage>
        <taxon>Bacteria</taxon>
        <taxon>Pseudomonadati</taxon>
        <taxon>Pseudomonadota</taxon>
        <taxon>Alphaproteobacteria</taxon>
        <taxon>Hyphomicrobiales</taxon>
        <taxon>Stappiaceae</taxon>
        <taxon>Pannonibacter</taxon>
    </lineage>
</organism>
<gene>
    <name evidence="2" type="ORF">GWI71_03660</name>
</gene>
<sequence>MKTFDLFALAAPALIALLLIALVPHPALASETSVDLGGLLPSLIETLALVVSGVAVWAVRRFLAEMEQRTNIQIDDQLKARIDDAMRRAIDYGTAKAMHAAKSGVQVDVRSKALAEATNYVIEAVPTALEYFGIDRAGVTRRLEARLGLDLDGDGRVGFTAADR</sequence>
<name>A0ABW9ZEB9_9HYPH</name>